<protein>
    <recommendedName>
        <fullName evidence="3">Six-hairpin glycosidase-like protein</fullName>
    </recommendedName>
</protein>
<dbReference type="OrthoDB" id="2580243at2759"/>
<organism evidence="1 2">
    <name type="scientific">Cryphonectria parasitica (strain ATCC 38755 / EP155)</name>
    <dbReference type="NCBI Taxonomy" id="660469"/>
    <lineage>
        <taxon>Eukaryota</taxon>
        <taxon>Fungi</taxon>
        <taxon>Dikarya</taxon>
        <taxon>Ascomycota</taxon>
        <taxon>Pezizomycotina</taxon>
        <taxon>Sordariomycetes</taxon>
        <taxon>Sordariomycetidae</taxon>
        <taxon>Diaporthales</taxon>
        <taxon>Cryphonectriaceae</taxon>
        <taxon>Cryphonectria-Endothia species complex</taxon>
        <taxon>Cryphonectria</taxon>
    </lineage>
</organism>
<evidence type="ECO:0008006" key="3">
    <source>
        <dbReference type="Google" id="ProtNLM"/>
    </source>
</evidence>
<dbReference type="AlphaFoldDB" id="A0A9P4Y0F6"/>
<evidence type="ECO:0000313" key="1">
    <source>
        <dbReference type="EMBL" id="KAF3764110.1"/>
    </source>
</evidence>
<sequence length="730" mass="82459">MISKQRRTFPEGAWPDKKTVDVGRNGVTVSADPFGGIYQISAKIEDPRFALMIAAPWEQFDQAKRQDPVFVRQYRKHMERRLEGKIHGHGLVLNIRPGAVVINPVHSSLGSQVQHEYGSHDKRFFIQTILKVRDDGTIIQASQITNTTDKACYVPAGLDLVLAVSRASYGQLTDQGGVEMPEKTNFYAQHTFHHEQTSIYSIDNDSLNGRLSAYPIFYNATRHFRDQDDNPPANLREAQSRLKPQDLAIGPNETLRIGCILRAEDIRWTEKGKKLPSRYRQTVQNSGASFSPALETIESTILWANVNYIIGCCSTPLGNAYSDAVAVIPDHIALPLGWPRDNYWQLRLLQKFHCSDIEVLFPRNPDKARACAQEFKSILKGHLRWLFEVATIDVDVQGEARHFWRRSYLINGRPKDGAVYQLDTQLYPFLQLCEYYTAYGARSGYKKFVVNMMRTRAFTRVLQDLLARLNTKHQLFTTDETPADDDTSDFPIHMSSNILAWYTLKQISKLLDDTQALPSEDAAAIRKVSDSVRTAIFNRLTCKCPDGSGKTMFAYALNPSPKAGVSGHRTYHDGNDMPTLLAHEWGFLKMNEGDECDHPAWRAIWEKTLDWAFTPNPEYPDFGTRAGGSPFHGLGSVHSPGAWVLGLFQEWKFYQTVGDKAREDKAWAKIKGSMQWDGTFSEAVDVCSGKCTSKTWFSWPGAMIGADLVDTVIKQAREFNNKRSQEAGRG</sequence>
<dbReference type="InterPro" id="IPR008928">
    <property type="entry name" value="6-hairpin_glycosidase_sf"/>
</dbReference>
<dbReference type="SUPFAM" id="SSF48208">
    <property type="entry name" value="Six-hairpin glycosidases"/>
    <property type="match status" value="1"/>
</dbReference>
<name>A0A9P4Y0F6_CRYP1</name>
<dbReference type="EMBL" id="MU032348">
    <property type="protein sequence ID" value="KAF3764110.1"/>
    <property type="molecule type" value="Genomic_DNA"/>
</dbReference>
<gene>
    <name evidence="1" type="ORF">M406DRAFT_291154</name>
</gene>
<dbReference type="InterPro" id="IPR012341">
    <property type="entry name" value="6hp_glycosidase-like_sf"/>
</dbReference>
<dbReference type="GeneID" id="63836073"/>
<dbReference type="RefSeq" id="XP_040775071.1">
    <property type="nucleotide sequence ID" value="XM_040918944.1"/>
</dbReference>
<dbReference type="InterPro" id="IPR008313">
    <property type="entry name" value="GH125"/>
</dbReference>
<keyword evidence="2" id="KW-1185">Reference proteome</keyword>
<accession>A0A9P4Y0F6</accession>
<dbReference type="GO" id="GO:0003824">
    <property type="term" value="F:catalytic activity"/>
    <property type="evidence" value="ECO:0007669"/>
    <property type="project" value="UniProtKB-ARBA"/>
</dbReference>
<proteinExistence type="predicted"/>
<comment type="caution">
    <text evidence="1">The sequence shown here is derived from an EMBL/GenBank/DDBJ whole genome shotgun (WGS) entry which is preliminary data.</text>
</comment>
<reference evidence="1" key="1">
    <citation type="journal article" date="2020" name="Phytopathology">
        <title>Genome sequence of the chestnut blight fungus Cryphonectria parasitica EP155: A fundamental resource for an archetypical invasive plant pathogen.</title>
        <authorList>
            <person name="Crouch J.A."/>
            <person name="Dawe A."/>
            <person name="Aerts A."/>
            <person name="Barry K."/>
            <person name="Churchill A.C.L."/>
            <person name="Grimwood J."/>
            <person name="Hillman B."/>
            <person name="Milgroom M.G."/>
            <person name="Pangilinan J."/>
            <person name="Smith M."/>
            <person name="Salamov A."/>
            <person name="Schmutz J."/>
            <person name="Yadav J."/>
            <person name="Grigoriev I.V."/>
            <person name="Nuss D."/>
        </authorList>
    </citation>
    <scope>NUCLEOTIDE SEQUENCE</scope>
    <source>
        <strain evidence="1">EP155</strain>
    </source>
</reference>
<dbReference type="GO" id="GO:0005975">
    <property type="term" value="P:carbohydrate metabolic process"/>
    <property type="evidence" value="ECO:0007669"/>
    <property type="project" value="InterPro"/>
</dbReference>
<dbReference type="Gene3D" id="1.50.10.10">
    <property type="match status" value="1"/>
</dbReference>
<dbReference type="Pfam" id="PF06824">
    <property type="entry name" value="Glyco_hydro_125"/>
    <property type="match status" value="1"/>
</dbReference>
<evidence type="ECO:0000313" key="2">
    <source>
        <dbReference type="Proteomes" id="UP000803844"/>
    </source>
</evidence>
<dbReference type="Proteomes" id="UP000803844">
    <property type="component" value="Unassembled WGS sequence"/>
</dbReference>